<evidence type="ECO:0000256" key="1">
    <source>
        <dbReference type="SAM" id="MobiDB-lite"/>
    </source>
</evidence>
<evidence type="ECO:0008006" key="4">
    <source>
        <dbReference type="Google" id="ProtNLM"/>
    </source>
</evidence>
<reference evidence="2 3" key="1">
    <citation type="journal article" date="2019" name="Int. J. Syst. Evol. Microbiol.">
        <title>The Global Catalogue of Microorganisms (GCM) 10K type strain sequencing project: providing services to taxonomists for standard genome sequencing and annotation.</title>
        <authorList>
            <consortium name="The Broad Institute Genomics Platform"/>
            <consortium name="The Broad Institute Genome Sequencing Center for Infectious Disease"/>
            <person name="Wu L."/>
            <person name="Ma J."/>
        </authorList>
    </citation>
    <scope>NUCLEOTIDE SEQUENCE [LARGE SCALE GENOMIC DNA]</scope>
    <source>
        <strain evidence="2 3">JCM 3272</strain>
    </source>
</reference>
<feature type="compositionally biased region" description="Basic and acidic residues" evidence="1">
    <location>
        <begin position="317"/>
        <end position="335"/>
    </location>
</feature>
<feature type="region of interest" description="Disordered" evidence="1">
    <location>
        <begin position="293"/>
        <end position="335"/>
    </location>
</feature>
<dbReference type="Proteomes" id="UP001501444">
    <property type="component" value="Unassembled WGS sequence"/>
</dbReference>
<comment type="caution">
    <text evidence="2">The sequence shown here is derived from an EMBL/GenBank/DDBJ whole genome shotgun (WGS) entry which is preliminary data.</text>
</comment>
<name>A0ABN3FZJ7_9ACTN</name>
<evidence type="ECO:0000313" key="3">
    <source>
        <dbReference type="Proteomes" id="UP001501444"/>
    </source>
</evidence>
<dbReference type="EMBL" id="BAAARV010000021">
    <property type="protein sequence ID" value="GAA2341144.1"/>
    <property type="molecule type" value="Genomic_DNA"/>
</dbReference>
<protein>
    <recommendedName>
        <fullName evidence="4">PD-(D/E)XK endonuclease-like domain-containing protein</fullName>
    </recommendedName>
</protein>
<organism evidence="2 3">
    <name type="scientific">Dactylosporangium salmoneum</name>
    <dbReference type="NCBI Taxonomy" id="53361"/>
    <lineage>
        <taxon>Bacteria</taxon>
        <taxon>Bacillati</taxon>
        <taxon>Actinomycetota</taxon>
        <taxon>Actinomycetes</taxon>
        <taxon>Micromonosporales</taxon>
        <taxon>Micromonosporaceae</taxon>
        <taxon>Dactylosporangium</taxon>
    </lineage>
</organism>
<accession>A0ABN3FZJ7</accession>
<evidence type="ECO:0000313" key="2">
    <source>
        <dbReference type="EMBL" id="GAA2341144.1"/>
    </source>
</evidence>
<keyword evidence="3" id="KW-1185">Reference proteome</keyword>
<proteinExistence type="predicted"/>
<gene>
    <name evidence="2" type="ORF">GCM10010170_024390</name>
</gene>
<sequence>MIDKPDTLVGAWMRETFPHVRLLQAAVCAATDDILVPRPSEVPAGTQGAAADWWLRMLVAPAVPLDLAWNGARMRPRLRPLAQRFLQELDPDRAVLQPANFSTQPDAWWASTCYALALFVELYRNPGITNSPLLHLPPEADVADLRALASPAVIADLVTMRDVALQHLLPQLPAGLVHAGPTFDGSRLIPADADLINGDLLLDFKADQGGSPRQDGTRSAALHRNDVYQVLGYALMDTPDHYRLRHAGFYYARFGHLARWPLTELLTITTGDAGADLAALRGRFAEVLQQTRAAENQASTERRQRLLAASRTAEAGEAARGRRPRQEGVPRADAP</sequence>